<dbReference type="SUPFAM" id="SSF82171">
    <property type="entry name" value="DPP6 N-terminal domain-like"/>
    <property type="match status" value="1"/>
</dbReference>
<keyword evidence="2" id="KW-0812">Transmembrane</keyword>
<dbReference type="Proteomes" id="UP000077552">
    <property type="component" value="Unassembled WGS sequence"/>
</dbReference>
<feature type="transmembrane region" description="Helical" evidence="2">
    <location>
        <begin position="24"/>
        <end position="43"/>
    </location>
</feature>
<name>A0A1A9LDH9_9FLAO</name>
<organism evidence="4 5">
    <name type="scientific">Aequorivita soesokkakensis</name>
    <dbReference type="NCBI Taxonomy" id="1385699"/>
    <lineage>
        <taxon>Bacteria</taxon>
        <taxon>Pseudomonadati</taxon>
        <taxon>Bacteroidota</taxon>
        <taxon>Flavobacteriia</taxon>
        <taxon>Flavobacteriales</taxon>
        <taxon>Flavobacteriaceae</taxon>
        <taxon>Aequorivita</taxon>
    </lineage>
</organism>
<sequence>MKTNTVNTKQPNKKKIVLKGNKRIHTIYYAVQIIILSFFISHYQPLEAQNGSSAITDKQSNKKLKPYPFGLDKIWSNNLAASAMSPDGNWIAFTEYFSVGENSMRLRNVNKESNQILPEGYKNKFSKNNKWFGSLSASNKFLLINLETGDREDFGSVQEFDFSFDGRYLSVLQKEPNGISNLKIINLENHTERIINVITKFVWNPTNQYMLLVKGDESKKVLLFNTTKATETEIGVKPSSTLNYLKWNDTGSAAVIMDQTKEKHHIGVYYLNKGFIPLEESVLEQKLPNYEVGNREPFLSDDGNTVLFFRKQKGHQLVKEDKIEVWKTSDPLLYPSLKLREDFIYPYLLTAWHPEKKMIREIATPQFPTAEMDIEHNFALLYNELQYGDENTEFLKADIYFKNIQTGEMRLVVAEQSLTDLVSISPSGNYIAYFKDEDWWTYNVKEKKAVNITKELGTSFQNRDVELPKDRIEVYDKPAWLKDDNKIIVSDKYDLWAINPNGKDAKRITKGMEKNCRYILRRVNDVEDFYHLTVGSFAGWNVDLDKYPLLQLINFETHSMGISLLNKDLSTTPINFMDKSIFQIYQSPEGNNVIYSTESTTLPKALHHYEINTGKNNLIYQSNAELLNYDLGYKTFIDYTVKDKKLKGTLMFPADYDPTKKYPLIVYIYQKTSRNAMEFSPPSGYNFQGFNHLDYTTSGYFVLLPDITYEIGKPGLSALECVNSAVNKALEVESINEKRMGLIGHSFGGYETAFIATQTNRFATYVAGAAATNVISHYHGVNWNNSATDLWRYEDQQWRMGDSYYENKQAYLENSPLEYVTNVKRPILLWTGDKDYQVAWTQSLEMFIALRRLKKEASLILVKDEGHSPENTEKQLLLSTEVKKWLDGYLMKKENGES</sequence>
<evidence type="ECO:0000256" key="2">
    <source>
        <dbReference type="SAM" id="Phobius"/>
    </source>
</evidence>
<keyword evidence="5" id="KW-1185">Reference proteome</keyword>
<keyword evidence="2" id="KW-1133">Transmembrane helix</keyword>
<evidence type="ECO:0000313" key="4">
    <source>
        <dbReference type="EMBL" id="OAD90752.1"/>
    </source>
</evidence>
<keyword evidence="1" id="KW-0378">Hydrolase</keyword>
<dbReference type="GO" id="GO:0006508">
    <property type="term" value="P:proteolysis"/>
    <property type="evidence" value="ECO:0007669"/>
    <property type="project" value="InterPro"/>
</dbReference>
<evidence type="ECO:0000313" key="5">
    <source>
        <dbReference type="Proteomes" id="UP000077552"/>
    </source>
</evidence>
<dbReference type="AlphaFoldDB" id="A0A1A9LDH9"/>
<keyword evidence="2" id="KW-0472">Membrane</keyword>
<gene>
    <name evidence="4" type="ORF">A7A78_14145</name>
</gene>
<comment type="caution">
    <text evidence="4">The sequence shown here is derived from an EMBL/GenBank/DDBJ whole genome shotgun (WGS) entry which is preliminary data.</text>
</comment>
<dbReference type="InterPro" id="IPR001375">
    <property type="entry name" value="Peptidase_S9_cat"/>
</dbReference>
<evidence type="ECO:0000259" key="3">
    <source>
        <dbReference type="Pfam" id="PF00326"/>
    </source>
</evidence>
<reference evidence="4 5" key="1">
    <citation type="submission" date="2016-05" db="EMBL/GenBank/DDBJ databases">
        <title>Genome sequencing of Vitellibacter soesokkakensis RSSK-12.</title>
        <authorList>
            <person name="Thevarajoo S."/>
            <person name="Selvaratnam C."/>
            <person name="Goh K.M."/>
            <person name="Chan K.-G."/>
            <person name="Chong C.S."/>
        </authorList>
    </citation>
    <scope>NUCLEOTIDE SEQUENCE [LARGE SCALE GENOMIC DNA]</scope>
    <source>
        <strain evidence="4 5">RSSK-12</strain>
    </source>
</reference>
<protein>
    <recommendedName>
        <fullName evidence="3">Peptidase S9 prolyl oligopeptidase catalytic domain-containing protein</fullName>
    </recommendedName>
</protein>
<dbReference type="InterPro" id="IPR029058">
    <property type="entry name" value="AB_hydrolase_fold"/>
</dbReference>
<proteinExistence type="predicted"/>
<dbReference type="GO" id="GO:0004252">
    <property type="term" value="F:serine-type endopeptidase activity"/>
    <property type="evidence" value="ECO:0007669"/>
    <property type="project" value="TreeGrafter"/>
</dbReference>
<dbReference type="PANTHER" id="PTHR42776">
    <property type="entry name" value="SERINE PEPTIDASE S9 FAMILY MEMBER"/>
    <property type="match status" value="1"/>
</dbReference>
<dbReference type="SUPFAM" id="SSF53474">
    <property type="entry name" value="alpha/beta-Hydrolases"/>
    <property type="match status" value="1"/>
</dbReference>
<feature type="domain" description="Peptidase S9 prolyl oligopeptidase catalytic" evidence="3">
    <location>
        <begin position="725"/>
        <end position="890"/>
    </location>
</feature>
<dbReference type="InterPro" id="IPR011042">
    <property type="entry name" value="6-blade_b-propeller_TolB-like"/>
</dbReference>
<accession>A0A1A9LDH9</accession>
<dbReference type="EMBL" id="LXIE01000032">
    <property type="protein sequence ID" value="OAD90752.1"/>
    <property type="molecule type" value="Genomic_DNA"/>
</dbReference>
<evidence type="ECO:0000256" key="1">
    <source>
        <dbReference type="ARBA" id="ARBA00022801"/>
    </source>
</evidence>
<dbReference type="Pfam" id="PF00326">
    <property type="entry name" value="Peptidase_S9"/>
    <property type="match status" value="1"/>
</dbReference>
<dbReference type="PANTHER" id="PTHR42776:SF27">
    <property type="entry name" value="DIPEPTIDYL PEPTIDASE FAMILY MEMBER 6"/>
    <property type="match status" value="1"/>
</dbReference>
<dbReference type="OrthoDB" id="9812921at2"/>
<dbReference type="STRING" id="1385699.A7A78_14145"/>
<dbReference type="Gene3D" id="2.120.10.30">
    <property type="entry name" value="TolB, C-terminal domain"/>
    <property type="match status" value="1"/>
</dbReference>
<dbReference type="RefSeq" id="WP_068762478.1">
    <property type="nucleotide sequence ID" value="NZ_LXIE01000032.1"/>
</dbReference>
<dbReference type="Gene3D" id="3.40.50.1820">
    <property type="entry name" value="alpha/beta hydrolase"/>
    <property type="match status" value="1"/>
</dbReference>